<dbReference type="EMBL" id="BMGI01000001">
    <property type="protein sequence ID" value="GGD27542.1"/>
    <property type="molecule type" value="Genomic_DNA"/>
</dbReference>
<evidence type="ECO:0000313" key="2">
    <source>
        <dbReference type="Proteomes" id="UP000617355"/>
    </source>
</evidence>
<proteinExistence type="predicted"/>
<sequence length="72" mass="7847">MRLRKPFWAEERGTPADAALPSVLHASGSALDPARTALGFAQPGGDNESKRIGYQARFEPVILGDTVHDWSR</sequence>
<reference evidence="2" key="1">
    <citation type="journal article" date="2019" name="Int. J. Syst. Evol. Microbiol.">
        <title>The Global Catalogue of Microorganisms (GCM) 10K type strain sequencing project: providing services to taxonomists for standard genome sequencing and annotation.</title>
        <authorList>
            <consortium name="The Broad Institute Genomics Platform"/>
            <consortium name="The Broad Institute Genome Sequencing Center for Infectious Disease"/>
            <person name="Wu L."/>
            <person name="Ma J."/>
        </authorList>
    </citation>
    <scope>NUCLEOTIDE SEQUENCE [LARGE SCALE GENOMIC DNA]</scope>
    <source>
        <strain evidence="2">CGMCC 1.12922</strain>
    </source>
</reference>
<keyword evidence="2" id="KW-1185">Reference proteome</keyword>
<name>A0ABQ1QJG9_9RHOB</name>
<organism evidence="1 2">
    <name type="scientific">Sinisalibacter lacisalsi</name>
    <dbReference type="NCBI Taxonomy" id="1526570"/>
    <lineage>
        <taxon>Bacteria</taxon>
        <taxon>Pseudomonadati</taxon>
        <taxon>Pseudomonadota</taxon>
        <taxon>Alphaproteobacteria</taxon>
        <taxon>Rhodobacterales</taxon>
        <taxon>Roseobacteraceae</taxon>
        <taxon>Sinisalibacter</taxon>
    </lineage>
</organism>
<dbReference type="Proteomes" id="UP000617355">
    <property type="component" value="Unassembled WGS sequence"/>
</dbReference>
<accession>A0ABQ1QJG9</accession>
<gene>
    <name evidence="1" type="ORF">GCM10011358_09770</name>
</gene>
<protein>
    <submittedName>
        <fullName evidence="1">Uncharacterized protein</fullName>
    </submittedName>
</protein>
<evidence type="ECO:0000313" key="1">
    <source>
        <dbReference type="EMBL" id="GGD27542.1"/>
    </source>
</evidence>
<comment type="caution">
    <text evidence="1">The sequence shown here is derived from an EMBL/GenBank/DDBJ whole genome shotgun (WGS) entry which is preliminary data.</text>
</comment>